<dbReference type="PRINTS" id="PR00455">
    <property type="entry name" value="HTHTETR"/>
</dbReference>
<comment type="caution">
    <text evidence="4">The sequence shown here is derived from an EMBL/GenBank/DDBJ whole genome shotgun (WGS) entry which is preliminary data.</text>
</comment>
<evidence type="ECO:0000313" key="5">
    <source>
        <dbReference type="Proteomes" id="UP001207605"/>
    </source>
</evidence>
<dbReference type="InterPro" id="IPR009057">
    <property type="entry name" value="Homeodomain-like_sf"/>
</dbReference>
<dbReference type="EMBL" id="JAOQJV010000006">
    <property type="protein sequence ID" value="MCU6699921.1"/>
    <property type="molecule type" value="Genomic_DNA"/>
</dbReference>
<dbReference type="PANTHER" id="PTHR43479">
    <property type="entry name" value="ACREF/ENVCD OPERON REPRESSOR-RELATED"/>
    <property type="match status" value="1"/>
</dbReference>
<evidence type="ECO:0000256" key="1">
    <source>
        <dbReference type="ARBA" id="ARBA00023125"/>
    </source>
</evidence>
<name>A0ABT2S5S0_9FIRM</name>
<dbReference type="Proteomes" id="UP001207605">
    <property type="component" value="Unassembled WGS sequence"/>
</dbReference>
<dbReference type="InterPro" id="IPR050624">
    <property type="entry name" value="HTH-type_Tx_Regulator"/>
</dbReference>
<dbReference type="RefSeq" id="WP_262581417.1">
    <property type="nucleotide sequence ID" value="NZ_JAOQJV010000006.1"/>
</dbReference>
<keyword evidence="1 2" id="KW-0238">DNA-binding</keyword>
<protein>
    <submittedName>
        <fullName evidence="4">TetR/AcrR family transcriptional regulator</fullName>
    </submittedName>
</protein>
<proteinExistence type="predicted"/>
<feature type="domain" description="HTH tetR-type" evidence="3">
    <location>
        <begin position="7"/>
        <end position="67"/>
    </location>
</feature>
<dbReference type="Pfam" id="PF00440">
    <property type="entry name" value="TetR_N"/>
    <property type="match status" value="1"/>
</dbReference>
<keyword evidence="5" id="KW-1185">Reference proteome</keyword>
<reference evidence="4 5" key="1">
    <citation type="journal article" date="2021" name="ISME Commun">
        <title>Automated analysis of genomic sequences facilitates high-throughput and comprehensive description of bacteria.</title>
        <authorList>
            <person name="Hitch T.C.A."/>
        </authorList>
    </citation>
    <scope>NUCLEOTIDE SEQUENCE [LARGE SCALE GENOMIC DNA]</scope>
    <source>
        <strain evidence="4 5">Sanger_02</strain>
    </source>
</reference>
<evidence type="ECO:0000256" key="2">
    <source>
        <dbReference type="PROSITE-ProRule" id="PRU00335"/>
    </source>
</evidence>
<dbReference type="SUPFAM" id="SSF46689">
    <property type="entry name" value="Homeodomain-like"/>
    <property type="match status" value="1"/>
</dbReference>
<feature type="DNA-binding region" description="H-T-H motif" evidence="2">
    <location>
        <begin position="30"/>
        <end position="49"/>
    </location>
</feature>
<gene>
    <name evidence="4" type="ORF">OCV65_06720</name>
</gene>
<evidence type="ECO:0000313" key="4">
    <source>
        <dbReference type="EMBL" id="MCU6699921.1"/>
    </source>
</evidence>
<dbReference type="PANTHER" id="PTHR43479:SF11">
    <property type="entry name" value="ACREF_ENVCD OPERON REPRESSOR-RELATED"/>
    <property type="match status" value="1"/>
</dbReference>
<evidence type="ECO:0000259" key="3">
    <source>
        <dbReference type="PROSITE" id="PS50977"/>
    </source>
</evidence>
<dbReference type="PROSITE" id="PS50977">
    <property type="entry name" value="HTH_TETR_2"/>
    <property type="match status" value="1"/>
</dbReference>
<accession>A0ABT2S5S0</accession>
<sequence length="206" mass="23867">MKQDAKHNTLEQIHIAAKKEFLEKGFKTASLRNIVKMAGVTTGAFYGYYKSKEELFGALVDEQYHYVMEHFCQAQDEFAELPAEEQPDHVGEISVDCMLDVLLYAQNYPEEFQLLLCCAEGTRYAGMIDEMVEIEVEATHRYQESLDSVGRPSPEIDSMLEHMLATGMFNTYFEMFIHQMPLDQAKIYLKTMHEFYTAGWMKILKQ</sequence>
<organism evidence="4 5">
    <name type="scientific">Dorea ammoniilytica</name>
    <dbReference type="NCBI Taxonomy" id="2981788"/>
    <lineage>
        <taxon>Bacteria</taxon>
        <taxon>Bacillati</taxon>
        <taxon>Bacillota</taxon>
        <taxon>Clostridia</taxon>
        <taxon>Lachnospirales</taxon>
        <taxon>Lachnospiraceae</taxon>
        <taxon>Dorea</taxon>
    </lineage>
</organism>
<dbReference type="Gene3D" id="1.10.357.10">
    <property type="entry name" value="Tetracycline Repressor, domain 2"/>
    <property type="match status" value="1"/>
</dbReference>
<dbReference type="InterPro" id="IPR001647">
    <property type="entry name" value="HTH_TetR"/>
</dbReference>